<dbReference type="PhylomeDB" id="K6UVQ2"/>
<dbReference type="EMBL" id="DF157104">
    <property type="protein sequence ID" value="GAB67634.1"/>
    <property type="molecule type" value="Genomic_DNA"/>
</dbReference>
<protein>
    <submittedName>
        <fullName evidence="2">Uncharacterized protein</fullName>
    </submittedName>
</protein>
<keyword evidence="1" id="KW-0732">Signal</keyword>
<reference evidence="2 3" key="1">
    <citation type="journal article" date="2012" name="Nat. Genet.">
        <title>Plasmodium cynomolgi genome sequences provide insight into Plasmodium vivax and the monkey malaria clade.</title>
        <authorList>
            <person name="Tachibana S."/>
            <person name="Sullivan S.A."/>
            <person name="Kawai S."/>
            <person name="Nakamura S."/>
            <person name="Kim H.R."/>
            <person name="Goto N."/>
            <person name="Arisue N."/>
            <person name="Palacpac N.M.Q."/>
            <person name="Honma H."/>
            <person name="Yagi M."/>
            <person name="Tougan T."/>
            <person name="Katakai Y."/>
            <person name="Kaneko O."/>
            <person name="Mita T."/>
            <person name="Kita K."/>
            <person name="Yasutomi Y."/>
            <person name="Sutton P.L."/>
            <person name="Shakhbatyan R."/>
            <person name="Horii T."/>
            <person name="Yasunaga T."/>
            <person name="Barnwell J.W."/>
            <person name="Escalante A.A."/>
            <person name="Carlton J.M."/>
            <person name="Tanabe K."/>
        </authorList>
    </citation>
    <scope>NUCLEOTIDE SEQUENCE [LARGE SCALE GENOMIC DNA]</scope>
    <source>
        <strain evidence="2 3">B</strain>
    </source>
</reference>
<feature type="chain" id="PRO_5003898730" evidence="1">
    <location>
        <begin position="29"/>
        <end position="325"/>
    </location>
</feature>
<evidence type="ECO:0000313" key="2">
    <source>
        <dbReference type="EMBL" id="GAB67634.1"/>
    </source>
</evidence>
<dbReference type="GeneID" id="14694003"/>
<organism evidence="2 3">
    <name type="scientific">Plasmodium cynomolgi (strain B)</name>
    <dbReference type="NCBI Taxonomy" id="1120755"/>
    <lineage>
        <taxon>Eukaryota</taxon>
        <taxon>Sar</taxon>
        <taxon>Alveolata</taxon>
        <taxon>Apicomplexa</taxon>
        <taxon>Aconoidasida</taxon>
        <taxon>Haemosporida</taxon>
        <taxon>Plasmodiidae</taxon>
        <taxon>Plasmodium</taxon>
        <taxon>Plasmodium (Plasmodium)</taxon>
    </lineage>
</organism>
<proteinExistence type="predicted"/>
<name>K6UVQ2_PLACD</name>
<feature type="signal peptide" evidence="1">
    <location>
        <begin position="1"/>
        <end position="28"/>
    </location>
</feature>
<dbReference type="VEuPathDB" id="PlasmoDB:PCYB_122020"/>
<sequence length="325" mass="38340">MYRLANGKVLLRMILFLVCTHITILVSSQGCYSKSNCSATPLTEATLPNGVNIWRRSYYFVKQKRCPKNRIKKISNKLYESNTQRPERKIDCYELNIRNDKKFEKYAKKPASPMSNLFYFSPFKNIISSFEPVDMDIKKKLREEGFQYENEKSDSNIFPSLDEIIRDGDPSTNMHFYRRKRLKSLLYRDPNRFVNARKFIENYNKRAPPDKQINYDLFKCDMFYVHSDGTIMNIEENRPPYDKKLEESERDKEPRFVIMAAVSGKRNENVHDCAKPGHAKERNLKVGDKFPVINEEQKKVLFDNHFAKPKKIRDPLVLPDGRKIP</sequence>
<dbReference type="eggNOG" id="ENOG502T048">
    <property type="taxonomic scope" value="Eukaryota"/>
</dbReference>
<evidence type="ECO:0000313" key="3">
    <source>
        <dbReference type="Proteomes" id="UP000006319"/>
    </source>
</evidence>
<evidence type="ECO:0000256" key="1">
    <source>
        <dbReference type="SAM" id="SignalP"/>
    </source>
</evidence>
<gene>
    <name evidence="2" type="ORF">PCYB_122020</name>
</gene>
<dbReference type="AlphaFoldDB" id="K6UVQ2"/>
<dbReference type="Proteomes" id="UP000006319">
    <property type="component" value="Chromosome 12"/>
</dbReference>
<dbReference type="PROSITE" id="PS51257">
    <property type="entry name" value="PROKAR_LIPOPROTEIN"/>
    <property type="match status" value="1"/>
</dbReference>
<accession>K6UVQ2</accession>
<dbReference type="KEGG" id="pcy:PCYB_122020"/>
<keyword evidence="3" id="KW-1185">Reference proteome</keyword>
<dbReference type="OMA" id="NHFAKPK"/>
<dbReference type="OrthoDB" id="333370at2759"/>
<dbReference type="RefSeq" id="XP_004223581.1">
    <property type="nucleotide sequence ID" value="XM_004223533.1"/>
</dbReference>